<accession>A0A1I6PTN4</accession>
<dbReference type="GO" id="GO:0016787">
    <property type="term" value="F:hydrolase activity"/>
    <property type="evidence" value="ECO:0007669"/>
    <property type="project" value="UniProtKB-KW"/>
</dbReference>
<dbReference type="PANTHER" id="PTHR21174">
    <property type="match status" value="1"/>
</dbReference>
<name>A0A1I6PTN4_9CAUL</name>
<dbReference type="InterPro" id="IPR009218">
    <property type="entry name" value="HD_phosphohydro"/>
</dbReference>
<dbReference type="Gene3D" id="1.10.3210.10">
    <property type="entry name" value="Hypothetical protein af1432"/>
    <property type="match status" value="1"/>
</dbReference>
<protein>
    <submittedName>
        <fullName evidence="1">Predicted metal-dependent phosphohydrolase, HD superfamily</fullName>
    </submittedName>
</protein>
<keyword evidence="2" id="KW-1185">Reference proteome</keyword>
<reference evidence="2" key="1">
    <citation type="submission" date="2016-10" db="EMBL/GenBank/DDBJ databases">
        <authorList>
            <person name="Varghese N."/>
            <person name="Submissions S."/>
        </authorList>
    </citation>
    <scope>NUCLEOTIDE SEQUENCE [LARGE SCALE GENOMIC DNA]</scope>
    <source>
        <strain evidence="2">CGMCC 1.10683</strain>
    </source>
</reference>
<dbReference type="PANTHER" id="PTHR21174:SF0">
    <property type="entry name" value="HD PHOSPHOHYDROLASE FAMILY PROTEIN-RELATED"/>
    <property type="match status" value="1"/>
</dbReference>
<dbReference type="EMBL" id="FOZV01000002">
    <property type="protein sequence ID" value="SFS43563.1"/>
    <property type="molecule type" value="Genomic_DNA"/>
</dbReference>
<gene>
    <name evidence="1" type="ORF">SAMN05192570_1264</name>
</gene>
<dbReference type="RefSeq" id="WP_092307929.1">
    <property type="nucleotide sequence ID" value="NZ_FOZV01000002.1"/>
</dbReference>
<proteinExistence type="predicted"/>
<sequence length="191" mass="21226">MFSSAVRDRLIARYREPHRRYHTLAHLTDCLAQAAASTDLTTAQRDLLETALWFHDAVYDPARTDNEAESARLAREELSNDGATEDHVAEVERLVALTAGHAADADDVLGARMVSIDLSILGAAPAAYDSYVRGVRQEYAHVPEEAWRAGRAAVLQRFLDSPRLYPDPAWAARFEARARANITRELEGLRG</sequence>
<dbReference type="STRING" id="871741.SAMN05192570_1264"/>
<organism evidence="1 2">
    <name type="scientific">Brevundimonas viscosa</name>
    <dbReference type="NCBI Taxonomy" id="871741"/>
    <lineage>
        <taxon>Bacteria</taxon>
        <taxon>Pseudomonadati</taxon>
        <taxon>Pseudomonadota</taxon>
        <taxon>Alphaproteobacteria</taxon>
        <taxon>Caulobacterales</taxon>
        <taxon>Caulobacteraceae</taxon>
        <taxon>Brevundimonas</taxon>
    </lineage>
</organism>
<evidence type="ECO:0000313" key="1">
    <source>
        <dbReference type="EMBL" id="SFS43563.1"/>
    </source>
</evidence>
<evidence type="ECO:0000313" key="2">
    <source>
        <dbReference type="Proteomes" id="UP000198788"/>
    </source>
</evidence>
<dbReference type="PIRSF" id="PIRSF035170">
    <property type="entry name" value="HD_phosphohydro"/>
    <property type="match status" value="1"/>
</dbReference>
<dbReference type="AlphaFoldDB" id="A0A1I6PTN4"/>
<dbReference type="Proteomes" id="UP000198788">
    <property type="component" value="Unassembled WGS sequence"/>
</dbReference>
<dbReference type="SUPFAM" id="SSF109604">
    <property type="entry name" value="HD-domain/PDEase-like"/>
    <property type="match status" value="1"/>
</dbReference>
<keyword evidence="1" id="KW-0378">Hydrolase</keyword>